<dbReference type="KEGG" id="cvr:CHLNCDRAFT_138582"/>
<reference evidence="3 4" key="1">
    <citation type="journal article" date="2010" name="Plant Cell">
        <title>The Chlorella variabilis NC64A genome reveals adaptation to photosymbiosis, coevolution with viruses, and cryptic sex.</title>
        <authorList>
            <person name="Blanc G."/>
            <person name="Duncan G."/>
            <person name="Agarkova I."/>
            <person name="Borodovsky M."/>
            <person name="Gurnon J."/>
            <person name="Kuo A."/>
            <person name="Lindquist E."/>
            <person name="Lucas S."/>
            <person name="Pangilinan J."/>
            <person name="Polle J."/>
            <person name="Salamov A."/>
            <person name="Terry A."/>
            <person name="Yamada T."/>
            <person name="Dunigan D.D."/>
            <person name="Grigoriev I.V."/>
            <person name="Claverie J.M."/>
            <person name="Van Etten J.L."/>
        </authorList>
    </citation>
    <scope>NUCLEOTIDE SEQUENCE [LARGE SCALE GENOMIC DNA]</scope>
    <source>
        <strain evidence="3 4">NC64A</strain>
    </source>
</reference>
<dbReference type="EMBL" id="GL433855">
    <property type="protein sequence ID" value="EFN52576.1"/>
    <property type="molecule type" value="Genomic_DNA"/>
</dbReference>
<dbReference type="Pfam" id="PF12937">
    <property type="entry name" value="F-box-like"/>
    <property type="match status" value="1"/>
</dbReference>
<dbReference type="AlphaFoldDB" id="E1ZNB6"/>
<dbReference type="Gene3D" id="3.80.10.10">
    <property type="entry name" value="Ribonuclease Inhibitor"/>
    <property type="match status" value="1"/>
</dbReference>
<organism evidence="4">
    <name type="scientific">Chlorella variabilis</name>
    <name type="common">Green alga</name>
    <dbReference type="NCBI Taxonomy" id="554065"/>
    <lineage>
        <taxon>Eukaryota</taxon>
        <taxon>Viridiplantae</taxon>
        <taxon>Chlorophyta</taxon>
        <taxon>core chlorophytes</taxon>
        <taxon>Trebouxiophyceae</taxon>
        <taxon>Chlorellales</taxon>
        <taxon>Chlorellaceae</taxon>
        <taxon>Chlorella clade</taxon>
        <taxon>Chlorella</taxon>
    </lineage>
</organism>
<dbReference type="Proteomes" id="UP000008141">
    <property type="component" value="Unassembled WGS sequence"/>
</dbReference>
<dbReference type="SUPFAM" id="SSF81383">
    <property type="entry name" value="F-box domain"/>
    <property type="match status" value="1"/>
</dbReference>
<keyword evidence="4" id="KW-1185">Reference proteome</keyword>
<name>E1ZNB6_CHLVA</name>
<evidence type="ECO:0000313" key="3">
    <source>
        <dbReference type="EMBL" id="EFN52576.1"/>
    </source>
</evidence>
<dbReference type="SUPFAM" id="SSF52058">
    <property type="entry name" value="L domain-like"/>
    <property type="match status" value="1"/>
</dbReference>
<dbReference type="InterPro" id="IPR036047">
    <property type="entry name" value="F-box-like_dom_sf"/>
</dbReference>
<protein>
    <recommendedName>
        <fullName evidence="2">F-box domain-containing protein</fullName>
    </recommendedName>
</protein>
<dbReference type="InterPro" id="IPR001810">
    <property type="entry name" value="F-box_dom"/>
</dbReference>
<sequence>MPTGIQQLPGGVLESIFGLLDPTERHRAIPLVCQRWNQAARSPPLLRCLSASIDGGDCFLPRLHSLCGWLRQVSVAHVRKLRLTVQPPWALVYVKRVCSLPEQQLQDCAAELADSLAACSSLETLDLSLGFDYDLSSWVVPLHSLRRLNTYALVNCEIVTLSESLGHLTALEHLGLDVGEYLDLERQDPSIRLPPFLTSLEVAK</sequence>
<evidence type="ECO:0000313" key="4">
    <source>
        <dbReference type="Proteomes" id="UP000008141"/>
    </source>
</evidence>
<proteinExistence type="predicted"/>
<feature type="domain" description="F-box" evidence="2">
    <location>
        <begin position="2"/>
        <end position="49"/>
    </location>
</feature>
<gene>
    <name evidence="3" type="ORF">CHLNCDRAFT_138582</name>
</gene>
<dbReference type="Gene3D" id="1.20.1280.50">
    <property type="match status" value="1"/>
</dbReference>
<dbReference type="PROSITE" id="PS50181">
    <property type="entry name" value="FBOX"/>
    <property type="match status" value="1"/>
</dbReference>
<comment type="subcellular location">
    <subcellularLocation>
        <location evidence="1">Cytoplasm</location>
        <location evidence="1">Cytoskeleton</location>
        <location evidence="1">Cilium axoneme</location>
    </subcellularLocation>
</comment>
<dbReference type="GeneID" id="17352083"/>
<evidence type="ECO:0000256" key="1">
    <source>
        <dbReference type="ARBA" id="ARBA00004430"/>
    </source>
</evidence>
<dbReference type="RefSeq" id="XP_005844678.1">
    <property type="nucleotide sequence ID" value="XM_005844616.1"/>
</dbReference>
<dbReference type="InParanoid" id="E1ZNB6"/>
<dbReference type="GO" id="GO:0005930">
    <property type="term" value="C:axoneme"/>
    <property type="evidence" value="ECO:0007669"/>
    <property type="project" value="UniProtKB-SubCell"/>
</dbReference>
<accession>E1ZNB6</accession>
<evidence type="ECO:0000259" key="2">
    <source>
        <dbReference type="PROSITE" id="PS50181"/>
    </source>
</evidence>
<dbReference type="InterPro" id="IPR032675">
    <property type="entry name" value="LRR_dom_sf"/>
</dbReference>